<accession>A0ABT6Y5L0</accession>
<sequence>MNIFLKTPVSKSIQEVWDGFDEKLFKALAPPFPPFRLLRFDGCLTGDKVGIELNFIFFKQIWESDIVEHQKTDEEYFFVDKGSRLPFFLSTWQHKHRIVRENGMTYIIDDIKYKTPNIILDFLIYPALYLQFLYRKPIYRRYFKA</sequence>
<evidence type="ECO:0000313" key="2">
    <source>
        <dbReference type="Proteomes" id="UP001236507"/>
    </source>
</evidence>
<comment type="caution">
    <text evidence="1">The sequence shown here is derived from an EMBL/GenBank/DDBJ whole genome shotgun (WGS) entry which is preliminary data.</text>
</comment>
<name>A0ABT6Y5L0_9BACT</name>
<dbReference type="RefSeq" id="WP_283343944.1">
    <property type="nucleotide sequence ID" value="NZ_JASHIF010000004.1"/>
</dbReference>
<evidence type="ECO:0000313" key="1">
    <source>
        <dbReference type="EMBL" id="MDI9858850.1"/>
    </source>
</evidence>
<dbReference type="InterPro" id="IPR023393">
    <property type="entry name" value="START-like_dom_sf"/>
</dbReference>
<reference evidence="1 2" key="1">
    <citation type="submission" date="2023-05" db="EMBL/GenBank/DDBJ databases">
        <title>Novel species of genus Flectobacillus isolated from stream in China.</title>
        <authorList>
            <person name="Lu H."/>
        </authorList>
    </citation>
    <scope>NUCLEOTIDE SEQUENCE [LARGE SCALE GENOMIC DNA]</scope>
    <source>
        <strain evidence="1 2">KCTC 42575</strain>
    </source>
</reference>
<protein>
    <recommendedName>
        <fullName evidence="3">Ligand-binding SRPBCC domain-containing protein</fullName>
    </recommendedName>
</protein>
<keyword evidence="2" id="KW-1185">Reference proteome</keyword>
<organism evidence="1 2">
    <name type="scientific">Flectobacillus roseus</name>
    <dbReference type="NCBI Taxonomy" id="502259"/>
    <lineage>
        <taxon>Bacteria</taxon>
        <taxon>Pseudomonadati</taxon>
        <taxon>Bacteroidota</taxon>
        <taxon>Cytophagia</taxon>
        <taxon>Cytophagales</taxon>
        <taxon>Flectobacillaceae</taxon>
        <taxon>Flectobacillus</taxon>
    </lineage>
</organism>
<evidence type="ECO:0008006" key="3">
    <source>
        <dbReference type="Google" id="ProtNLM"/>
    </source>
</evidence>
<proteinExistence type="predicted"/>
<dbReference type="Gene3D" id="3.30.530.20">
    <property type="match status" value="1"/>
</dbReference>
<dbReference type="EMBL" id="JASHIF010000004">
    <property type="protein sequence ID" value="MDI9858850.1"/>
    <property type="molecule type" value="Genomic_DNA"/>
</dbReference>
<gene>
    <name evidence="1" type="ORF">QM524_06505</name>
</gene>
<dbReference type="Proteomes" id="UP001236507">
    <property type="component" value="Unassembled WGS sequence"/>
</dbReference>